<name>A0A1A9I604_9BACT</name>
<evidence type="ECO:0000256" key="7">
    <source>
        <dbReference type="ARBA" id="ARBA00022840"/>
    </source>
</evidence>
<evidence type="ECO:0000256" key="5">
    <source>
        <dbReference type="ARBA" id="ARBA00022741"/>
    </source>
</evidence>
<keyword evidence="7" id="KW-0067">ATP-binding</keyword>
<dbReference type="CDD" id="cd00082">
    <property type="entry name" value="HisKA"/>
    <property type="match status" value="1"/>
</dbReference>
<dbReference type="SUPFAM" id="SSF48452">
    <property type="entry name" value="TPR-like"/>
    <property type="match status" value="1"/>
</dbReference>
<protein>
    <recommendedName>
        <fullName evidence="2">histidine kinase</fullName>
        <ecNumber evidence="2">2.7.13.3</ecNumber>
    </recommendedName>
</protein>
<dbReference type="GO" id="GO:0000155">
    <property type="term" value="F:phosphorelay sensor kinase activity"/>
    <property type="evidence" value="ECO:0007669"/>
    <property type="project" value="InterPro"/>
</dbReference>
<evidence type="ECO:0000256" key="2">
    <source>
        <dbReference type="ARBA" id="ARBA00012438"/>
    </source>
</evidence>
<dbReference type="InterPro" id="IPR036890">
    <property type="entry name" value="HATPase_C_sf"/>
</dbReference>
<dbReference type="InterPro" id="IPR050351">
    <property type="entry name" value="BphY/WalK/GraS-like"/>
</dbReference>
<dbReference type="EC" id="2.7.13.3" evidence="2"/>
<gene>
    <name evidence="11" type="ORF">A8C56_15220</name>
</gene>
<proteinExistence type="predicted"/>
<keyword evidence="5" id="KW-0547">Nucleotide-binding</keyword>
<dbReference type="Gene3D" id="1.25.40.10">
    <property type="entry name" value="Tetratricopeptide repeat domain"/>
    <property type="match status" value="1"/>
</dbReference>
<evidence type="ECO:0000256" key="3">
    <source>
        <dbReference type="ARBA" id="ARBA00022553"/>
    </source>
</evidence>
<evidence type="ECO:0000256" key="8">
    <source>
        <dbReference type="ARBA" id="ARBA00023012"/>
    </source>
</evidence>
<keyword evidence="12" id="KW-1185">Reference proteome</keyword>
<organism evidence="11 12">
    <name type="scientific">Niabella ginsenosidivorans</name>
    <dbReference type="NCBI Taxonomy" id="1176587"/>
    <lineage>
        <taxon>Bacteria</taxon>
        <taxon>Pseudomonadati</taxon>
        <taxon>Bacteroidota</taxon>
        <taxon>Chitinophagia</taxon>
        <taxon>Chitinophagales</taxon>
        <taxon>Chitinophagaceae</taxon>
        <taxon>Niabella</taxon>
    </lineage>
</organism>
<keyword evidence="8" id="KW-0902">Two-component regulatory system</keyword>
<comment type="catalytic activity">
    <reaction evidence="1">
        <text>ATP + protein L-histidine = ADP + protein N-phospho-L-histidine.</text>
        <dbReference type="EC" id="2.7.13.3"/>
    </reaction>
</comment>
<dbReference type="KEGG" id="nia:A8C56_15220"/>
<dbReference type="InterPro" id="IPR005467">
    <property type="entry name" value="His_kinase_dom"/>
</dbReference>
<dbReference type="SUPFAM" id="SSF47384">
    <property type="entry name" value="Homodimeric domain of signal transducing histidine kinase"/>
    <property type="match status" value="1"/>
</dbReference>
<dbReference type="InterPro" id="IPR011990">
    <property type="entry name" value="TPR-like_helical_dom_sf"/>
</dbReference>
<evidence type="ECO:0000259" key="10">
    <source>
        <dbReference type="PROSITE" id="PS50109"/>
    </source>
</evidence>
<dbReference type="CDD" id="cd00075">
    <property type="entry name" value="HATPase"/>
    <property type="match status" value="1"/>
</dbReference>
<keyword evidence="9" id="KW-1133">Transmembrane helix</keyword>
<keyword evidence="3" id="KW-0597">Phosphoprotein</keyword>
<dbReference type="Gene3D" id="3.30.565.10">
    <property type="entry name" value="Histidine kinase-like ATPase, C-terminal domain"/>
    <property type="match status" value="1"/>
</dbReference>
<dbReference type="GO" id="GO:0000156">
    <property type="term" value="F:phosphorelay response regulator activity"/>
    <property type="evidence" value="ECO:0007669"/>
    <property type="project" value="TreeGrafter"/>
</dbReference>
<dbReference type="SMART" id="SM00388">
    <property type="entry name" value="HisKA"/>
    <property type="match status" value="1"/>
</dbReference>
<evidence type="ECO:0000256" key="4">
    <source>
        <dbReference type="ARBA" id="ARBA00022679"/>
    </source>
</evidence>
<keyword evidence="4" id="KW-0808">Transferase</keyword>
<dbReference type="Pfam" id="PF02518">
    <property type="entry name" value="HATPase_c"/>
    <property type="match status" value="1"/>
</dbReference>
<dbReference type="GO" id="GO:0007234">
    <property type="term" value="P:osmosensory signaling via phosphorelay pathway"/>
    <property type="evidence" value="ECO:0007669"/>
    <property type="project" value="TreeGrafter"/>
</dbReference>
<dbReference type="Pfam" id="PF00512">
    <property type="entry name" value="HisKA"/>
    <property type="match status" value="1"/>
</dbReference>
<dbReference type="PRINTS" id="PR00344">
    <property type="entry name" value="BCTRLSENSOR"/>
</dbReference>
<dbReference type="RefSeq" id="WP_067757771.1">
    <property type="nucleotide sequence ID" value="NZ_CP015772.1"/>
</dbReference>
<sequence length="620" mass="69883">MIKRIYVIVLYSIALNIYISVQAQTAEITGIRADLQTVKDSLHLTDLLNRLGFLMYEKNIDSTFFYTRKARAIAARHDYQKGEADALTNIGVVYDVKGYSALAIYYYNKAFKLYKAIRDTSNQVQVLMNIGSLYHYMGKERRTRKYFNAAFHTGAHLQKDSIMSLLICNYLLAYSASLSGDSIAYYSRKAQEIALRYKDQRSLLVIHQIMASRLIEEGRRQEGLQLLAQTIDSAQQRQLYFASLDMIITMGDYLTGTDIAQAVRYYQMGLDIVQKSGYTFYKEVLAEKLYNCYLSSKKPEEYRYFAEQYIRALKDEKNMNAASSVDYVDYAIKEEQLEAVSARDTYQRWLIAGMLLLSIAGLVFTIIIKKNLERTRKLNRLVTAQNDTLQETLKVLEQSNAENAKMMKVIVHDLRGPISGINAIAGLLLTEPQRTAEDAEMFELVKDSSQNLLDLTDDILALNTKPGALKKEPVDIGDLLHHCVALYMSKAREKGLEIHLQAAPVMIKADRQKLWRVASNLISNAIKFSPAGAVIHIDLEDSAGSVLIGVKDEGIGVPDDIKNRIFDLHTSAKRHGTAGEPSFGMGLSITRQIVEAHGGSIWVESDGQKGSCFFVKLPKE</sequence>
<feature type="domain" description="Histidine kinase" evidence="10">
    <location>
        <begin position="409"/>
        <end position="620"/>
    </location>
</feature>
<dbReference type="SMART" id="SM00387">
    <property type="entry name" value="HATPase_c"/>
    <property type="match status" value="1"/>
</dbReference>
<dbReference type="InterPro" id="IPR003661">
    <property type="entry name" value="HisK_dim/P_dom"/>
</dbReference>
<dbReference type="PANTHER" id="PTHR42878:SF7">
    <property type="entry name" value="SENSOR HISTIDINE KINASE GLRK"/>
    <property type="match status" value="1"/>
</dbReference>
<dbReference type="InterPro" id="IPR004358">
    <property type="entry name" value="Sig_transdc_His_kin-like_C"/>
</dbReference>
<feature type="transmembrane region" description="Helical" evidence="9">
    <location>
        <begin position="349"/>
        <end position="368"/>
    </location>
</feature>
<dbReference type="OrthoDB" id="1301080at2"/>
<dbReference type="SUPFAM" id="SSF55874">
    <property type="entry name" value="ATPase domain of HSP90 chaperone/DNA topoisomerase II/histidine kinase"/>
    <property type="match status" value="1"/>
</dbReference>
<dbReference type="InterPro" id="IPR036097">
    <property type="entry name" value="HisK_dim/P_sf"/>
</dbReference>
<dbReference type="GO" id="GO:0005524">
    <property type="term" value="F:ATP binding"/>
    <property type="evidence" value="ECO:0007669"/>
    <property type="project" value="UniProtKB-KW"/>
</dbReference>
<dbReference type="InterPro" id="IPR003594">
    <property type="entry name" value="HATPase_dom"/>
</dbReference>
<evidence type="ECO:0000313" key="11">
    <source>
        <dbReference type="EMBL" id="ANH82140.1"/>
    </source>
</evidence>
<dbReference type="PROSITE" id="PS50109">
    <property type="entry name" value="HIS_KIN"/>
    <property type="match status" value="1"/>
</dbReference>
<reference evidence="11 12" key="1">
    <citation type="submission" date="2016-05" db="EMBL/GenBank/DDBJ databases">
        <title>Niabella ginsenosidivorans BS26 whole genome sequencing.</title>
        <authorList>
            <person name="Im W.T."/>
            <person name="Siddiqi M.Z."/>
        </authorList>
    </citation>
    <scope>NUCLEOTIDE SEQUENCE [LARGE SCALE GENOMIC DNA]</scope>
    <source>
        <strain evidence="11 12">BS26</strain>
    </source>
</reference>
<dbReference type="FunFam" id="3.30.565.10:FF:000006">
    <property type="entry name" value="Sensor histidine kinase WalK"/>
    <property type="match status" value="1"/>
</dbReference>
<dbReference type="Gene3D" id="1.10.287.130">
    <property type="match status" value="1"/>
</dbReference>
<evidence type="ECO:0000313" key="12">
    <source>
        <dbReference type="Proteomes" id="UP000077667"/>
    </source>
</evidence>
<accession>A0A1A9I604</accession>
<evidence type="ECO:0000256" key="6">
    <source>
        <dbReference type="ARBA" id="ARBA00022777"/>
    </source>
</evidence>
<evidence type="ECO:0000256" key="1">
    <source>
        <dbReference type="ARBA" id="ARBA00000085"/>
    </source>
</evidence>
<dbReference type="GO" id="GO:0030295">
    <property type="term" value="F:protein kinase activator activity"/>
    <property type="evidence" value="ECO:0007669"/>
    <property type="project" value="TreeGrafter"/>
</dbReference>
<dbReference type="PANTHER" id="PTHR42878">
    <property type="entry name" value="TWO-COMPONENT HISTIDINE KINASE"/>
    <property type="match status" value="1"/>
</dbReference>
<dbReference type="AlphaFoldDB" id="A0A1A9I604"/>
<dbReference type="Proteomes" id="UP000077667">
    <property type="component" value="Chromosome"/>
</dbReference>
<dbReference type="STRING" id="1176587.A8C56_15220"/>
<evidence type="ECO:0000256" key="9">
    <source>
        <dbReference type="SAM" id="Phobius"/>
    </source>
</evidence>
<keyword evidence="6" id="KW-0418">Kinase</keyword>
<keyword evidence="9" id="KW-0472">Membrane</keyword>
<keyword evidence="9" id="KW-0812">Transmembrane</keyword>
<dbReference type="EMBL" id="CP015772">
    <property type="protein sequence ID" value="ANH82140.1"/>
    <property type="molecule type" value="Genomic_DNA"/>
</dbReference>